<gene>
    <name evidence="2" type="ORF">CLP_2906</name>
</gene>
<dbReference type="AlphaFoldDB" id="C4II22"/>
<dbReference type="EMBL" id="ACOM01000005">
    <property type="protein sequence ID" value="EEP54938.1"/>
    <property type="molecule type" value="Genomic_DNA"/>
</dbReference>
<dbReference type="HOGENOM" id="CLU_060297_2_0_9"/>
<evidence type="ECO:0000313" key="2">
    <source>
        <dbReference type="EMBL" id="EEP54938.1"/>
    </source>
</evidence>
<dbReference type="InterPro" id="IPR056937">
    <property type="entry name" value="YqbQ/XkdQ"/>
</dbReference>
<comment type="caution">
    <text evidence="2">The sequence shown here is derived from an EMBL/GenBank/DDBJ whole genome shotgun (WGS) entry which is preliminary data.</text>
</comment>
<dbReference type="Pfam" id="PF24032">
    <property type="entry name" value="YQBQ"/>
    <property type="match status" value="1"/>
</dbReference>
<dbReference type="Proteomes" id="UP000003081">
    <property type="component" value="Unassembled WGS sequence"/>
</dbReference>
<protein>
    <recommendedName>
        <fullName evidence="1">YqbQ/XkdQ domain-containing protein</fullName>
    </recommendedName>
</protein>
<feature type="domain" description="YqbQ/XkdQ" evidence="1">
    <location>
        <begin position="21"/>
        <end position="299"/>
    </location>
</feature>
<evidence type="ECO:0000259" key="1">
    <source>
        <dbReference type="Pfam" id="PF24032"/>
    </source>
</evidence>
<evidence type="ECO:0000313" key="3">
    <source>
        <dbReference type="Proteomes" id="UP000003081"/>
    </source>
</evidence>
<accession>C4II22</accession>
<reference evidence="2 3" key="1">
    <citation type="submission" date="2009-08" db="EMBL/GenBank/DDBJ databases">
        <authorList>
            <person name="Shrivastava S."/>
            <person name="Brinkac L.B."/>
            <person name="Brown J.L."/>
            <person name="Bruce D.B."/>
            <person name="Detter C."/>
            <person name="Green L.D."/>
            <person name="Munk C.A."/>
            <person name="Rogers Y.C."/>
            <person name="Tapia R."/>
            <person name="Sims D.R."/>
            <person name="Smith L.A."/>
            <person name="Smith T.J."/>
            <person name="Sutton G."/>
            <person name="Brettin T."/>
        </authorList>
    </citation>
    <scope>NUCLEOTIDE SEQUENCE [LARGE SCALE GENOMIC DNA]</scope>
    <source>
        <strain evidence="3">E4 str. BoNT E BL5262</strain>
    </source>
</reference>
<dbReference type="RefSeq" id="WP_003409917.1">
    <property type="nucleotide sequence ID" value="NZ_ACOM01000005.1"/>
</dbReference>
<dbReference type="eggNOG" id="COG3500">
    <property type="taxonomic scope" value="Bacteria"/>
</dbReference>
<organism evidence="2 3">
    <name type="scientific">Clostridium butyricum E4 str. BoNT E BL5262</name>
    <dbReference type="NCBI Taxonomy" id="632245"/>
    <lineage>
        <taxon>Bacteria</taxon>
        <taxon>Bacillati</taxon>
        <taxon>Bacillota</taxon>
        <taxon>Clostridia</taxon>
        <taxon>Eubacteriales</taxon>
        <taxon>Clostridiaceae</taxon>
        <taxon>Clostridium</taxon>
    </lineage>
</organism>
<proteinExistence type="predicted"/>
<name>C4II22_CLOBU</name>
<sequence>MSDLSVITSGVEIKNFCNHFNWSSDADTLGIQLTFDSIKDIPEGAVVSMLWSGKEYFRGIVLKQIQKRWTYSYLVQDYSFYLKNEEILQFNGQRTDEAIISIASKNYMQYEIDNIPTPVKQIYTGELTQTIDDMLDKAEKDQGVEYFKEITSNILRVKKLDDMIITPKIILPKDVDIESSIEEMKNKITIISGSDDNLSVVATAEDTSVQDYYGVLSKVESIDETDIAKAQNTANNLLSKLNKIFRSTSFDVIGVDGAEEIRANRKIYIQLGNRLNAYCKIKSASHSLSKGYHKISMNLEW</sequence>
<keyword evidence="3" id="KW-1185">Reference proteome</keyword>